<dbReference type="EMBL" id="BGZK01000698">
    <property type="protein sequence ID" value="GBP56655.1"/>
    <property type="molecule type" value="Genomic_DNA"/>
</dbReference>
<dbReference type="AlphaFoldDB" id="A0A4C1X306"/>
<comment type="caution">
    <text evidence="1">The sequence shown here is derived from an EMBL/GenBank/DDBJ whole genome shotgun (WGS) entry which is preliminary data.</text>
</comment>
<accession>A0A4C1X306</accession>
<protein>
    <submittedName>
        <fullName evidence="1">Uncharacterized protein</fullName>
    </submittedName>
</protein>
<name>A0A4C1X306_EUMVA</name>
<evidence type="ECO:0000313" key="2">
    <source>
        <dbReference type="Proteomes" id="UP000299102"/>
    </source>
</evidence>
<organism evidence="1 2">
    <name type="scientific">Eumeta variegata</name>
    <name type="common">Bagworm moth</name>
    <name type="synonym">Eumeta japonica</name>
    <dbReference type="NCBI Taxonomy" id="151549"/>
    <lineage>
        <taxon>Eukaryota</taxon>
        <taxon>Metazoa</taxon>
        <taxon>Ecdysozoa</taxon>
        <taxon>Arthropoda</taxon>
        <taxon>Hexapoda</taxon>
        <taxon>Insecta</taxon>
        <taxon>Pterygota</taxon>
        <taxon>Neoptera</taxon>
        <taxon>Endopterygota</taxon>
        <taxon>Lepidoptera</taxon>
        <taxon>Glossata</taxon>
        <taxon>Ditrysia</taxon>
        <taxon>Tineoidea</taxon>
        <taxon>Psychidae</taxon>
        <taxon>Oiketicinae</taxon>
        <taxon>Eumeta</taxon>
    </lineage>
</organism>
<gene>
    <name evidence="1" type="ORF">EVAR_12333_1</name>
</gene>
<sequence length="207" mass="23166">MRKKTPNNLNKGWAEQLHYSQITQSNLLSVYLGLRFSYGEKRHCYTRVPDEHEHVLDEHEHVLDVNRLIKGVFVIVPESGTIIELESADGRSESDHIMIAIKPAIDIHVSLFRVRVITRRAGAVHGGVPKQLTLSRNSSGMRPTACDVQRFSSFEIFFNAFSFNQEKQKITNTDFEEKLGVGPAATQSGITFLSVSVVRVGATQTDG</sequence>
<dbReference type="Proteomes" id="UP000299102">
    <property type="component" value="Unassembled WGS sequence"/>
</dbReference>
<proteinExistence type="predicted"/>
<evidence type="ECO:0000313" key="1">
    <source>
        <dbReference type="EMBL" id="GBP56655.1"/>
    </source>
</evidence>
<reference evidence="1 2" key="1">
    <citation type="journal article" date="2019" name="Commun. Biol.">
        <title>The bagworm genome reveals a unique fibroin gene that provides high tensile strength.</title>
        <authorList>
            <person name="Kono N."/>
            <person name="Nakamura H."/>
            <person name="Ohtoshi R."/>
            <person name="Tomita M."/>
            <person name="Numata K."/>
            <person name="Arakawa K."/>
        </authorList>
    </citation>
    <scope>NUCLEOTIDE SEQUENCE [LARGE SCALE GENOMIC DNA]</scope>
</reference>
<keyword evidence="2" id="KW-1185">Reference proteome</keyword>